<evidence type="ECO:0000256" key="3">
    <source>
        <dbReference type="ARBA" id="ARBA00022603"/>
    </source>
</evidence>
<feature type="domain" description="SET" evidence="11">
    <location>
        <begin position="1113"/>
        <end position="1256"/>
    </location>
</feature>
<dbReference type="InterPro" id="IPR003105">
    <property type="entry name" value="SRA_YDG"/>
</dbReference>
<dbReference type="PROSITE" id="PS51575">
    <property type="entry name" value="SAM_MT43_SUVAR39_2"/>
    <property type="match status" value="1"/>
</dbReference>
<keyword evidence="4" id="KW-0808">Transferase</keyword>
<feature type="domain" description="YDG" evidence="14">
    <location>
        <begin position="838"/>
        <end position="981"/>
    </location>
</feature>
<dbReference type="SMART" id="SM00468">
    <property type="entry name" value="PreSET"/>
    <property type="match status" value="1"/>
</dbReference>
<dbReference type="InterPro" id="IPR046341">
    <property type="entry name" value="SET_dom_sf"/>
</dbReference>
<feature type="compositionally biased region" description="Basic and acidic residues" evidence="10">
    <location>
        <begin position="392"/>
        <end position="402"/>
    </location>
</feature>
<keyword evidence="3" id="KW-0489">Methyltransferase</keyword>
<dbReference type="GO" id="GO:0008270">
    <property type="term" value="F:zinc ion binding"/>
    <property type="evidence" value="ECO:0007669"/>
    <property type="project" value="InterPro"/>
</dbReference>
<evidence type="ECO:0000313" key="15">
    <source>
        <dbReference type="EMBL" id="TQD91205.1"/>
    </source>
</evidence>
<dbReference type="InterPro" id="IPR007728">
    <property type="entry name" value="Pre-SET_dom"/>
</dbReference>
<dbReference type="GO" id="GO:0000775">
    <property type="term" value="C:chromosome, centromeric region"/>
    <property type="evidence" value="ECO:0007669"/>
    <property type="project" value="UniProtKB-SubCell"/>
</dbReference>
<dbReference type="GO" id="GO:0005634">
    <property type="term" value="C:nucleus"/>
    <property type="evidence" value="ECO:0007669"/>
    <property type="project" value="UniProtKB-SubCell"/>
</dbReference>
<dbReference type="SMART" id="SM00317">
    <property type="entry name" value="SET"/>
    <property type="match status" value="1"/>
</dbReference>
<reference evidence="15 16" key="1">
    <citation type="journal article" date="2019" name="G3 (Bethesda)">
        <title>Sequencing of a Wild Apple (Malus baccata) Genome Unravels the Differences Between Cultivated and Wild Apple Species Regarding Disease Resistance and Cold Tolerance.</title>
        <authorList>
            <person name="Chen X."/>
        </authorList>
    </citation>
    <scope>NUCLEOTIDE SEQUENCE [LARGE SCALE GENOMIC DNA]</scope>
    <source>
        <strain evidence="16">cv. Shandingzi</strain>
        <tissue evidence="15">Leaves</tissue>
    </source>
</reference>
<evidence type="ECO:0000313" key="16">
    <source>
        <dbReference type="Proteomes" id="UP000315295"/>
    </source>
</evidence>
<evidence type="ECO:0000259" key="14">
    <source>
        <dbReference type="PROSITE" id="PS51015"/>
    </source>
</evidence>
<dbReference type="Pfam" id="PF02182">
    <property type="entry name" value="SAD_SRA"/>
    <property type="match status" value="1"/>
</dbReference>
<protein>
    <recommendedName>
        <fullName evidence="17">Histone-lysine N-methyltransferase</fullName>
    </recommendedName>
</protein>
<dbReference type="PROSITE" id="PS50280">
    <property type="entry name" value="SET"/>
    <property type="match status" value="1"/>
</dbReference>
<keyword evidence="5" id="KW-0949">S-adenosyl-L-methionine</keyword>
<dbReference type="InterPro" id="IPR001214">
    <property type="entry name" value="SET_dom"/>
</dbReference>
<evidence type="ECO:0000256" key="6">
    <source>
        <dbReference type="ARBA" id="ARBA00022853"/>
    </source>
</evidence>
<feature type="compositionally biased region" description="Polar residues" evidence="10">
    <location>
        <begin position="590"/>
        <end position="599"/>
    </location>
</feature>
<dbReference type="Gene3D" id="2.30.280.10">
    <property type="entry name" value="SRA-YDG"/>
    <property type="match status" value="1"/>
</dbReference>
<dbReference type="Gene3D" id="2.170.270.10">
    <property type="entry name" value="SET domain"/>
    <property type="match status" value="1"/>
</dbReference>
<keyword evidence="16" id="KW-1185">Reference proteome</keyword>
<dbReference type="InterPro" id="IPR003616">
    <property type="entry name" value="Post-SET_dom"/>
</dbReference>
<keyword evidence="2" id="KW-0158">Chromosome</keyword>
<sequence length="1286" mass="142874">MGIVETLQYLESSRRIASVNDSHSEGRLVCMPMANGECSIRTQSPKLKRRKISAVRDFPPGCGRFGQLSNLGPDKEAASVGTLSTALTESLVSGGKYGDGRGAENLMPSTGQVDDTVLISGNDVSTGETVESLTALEHEIYDSLKIQHQLGAAAPEEEIVAVLPDRNICSPPDRSISISRCNLLEKTAVKKYPPRSKISAVRDLPPLCRRNASLEVRKFGQEKSLIDGEPSSLNTVKTDVKQTCEDIHDEEFHKSEYVENVLEISGSEVQPNCNGHVVQEMEREDEYKVNSKINVVLEGTRKTCIEPSQKSNVCLRTKDVEHSEEKVEDKMEVYQAEKSTSEKCLEVSYYNNQLHEEDFVSLEPTSNSEIVLGLMAASNCPWRKGKGVFKRKSEGGVSERKPSQQSNGCQGMGDIGLSEEIVGTEMVVYQAKKSPGKKCIDVSYYHNQLHNEVLGISERTMDRVVVLGLMAASNCPWRKGKEVSMCKPEDGASESKPSQESNGCQCIGGVGHSEEIVGKEMVVYQAKRSPGEKCIDVSYYHNQLHKEVLGNSERTMDRVVVLGLMAASNCPWRKGKEVSMRKPEDGASESKPSQESNGCQCMGGVGHSEEKVGKEMVLYQAKETLGETCLEVSYYNNQLHKEDFESSELTSDTVVVLGLMAASNCPWRKGKRVSKHKAKGGTSESEQNKLDLKCQLEGSSTVSTKVDSDIGRKSVKKIFRKARKSAYQGTSLFWDEEYSLEHDPEDLHVTPRSCYSDVSPHLFSPSSATSKNNENNAIVNRHTVKETLHLFQALCRKLLQEEEGKSKEGGISRQKIDYSALKILRDKGKYVNMGKHIGAVPGVEVGDEFHNRVELTIVGLHRLTQGGIDYVNHCGKILATSIIASGGYADDLNDSNSLIYTGQGGNVMKTNKEPEDQKLERGNLALDNSLHERNPVRVIRGSESSDGKSKTYVYDGLYLVKKRWQELGSHGKLVFKFQLDKIRDQDLAWKEVKKSKIIQVQEGLCIDDISLGKELIPVSAVNTIDDEKPPTFVYVTSMLYPDWCRPIPLKGCSCIVECSDSEKCSCAVQNGGEIPYNFDGAIVEVKPLVYECGPSCKCPPSCYNRVSQHGIKFQLQIFKTESRGWGLRSLNYIPSGSFICEYMGELLEEEKAEERIGYDEYLFDIGNNYNDNNLWDELSTLVPDALSSSFEVVDDGKFTIDAANYGNVGRFINHSCSPNLYAQDVLYDHNDNRIPHIMFFAAEDIPPMQELTYHYNYTIDSVYDSNGNIKKKSCYCGSLDCTGRLY</sequence>
<dbReference type="InterPro" id="IPR051357">
    <property type="entry name" value="H3K9_HMTase_SUVAR3-9"/>
</dbReference>
<dbReference type="PANTHER" id="PTHR45660">
    <property type="entry name" value="HISTONE-LYSINE N-METHYLTRANSFERASE SETMAR"/>
    <property type="match status" value="1"/>
</dbReference>
<dbReference type="Proteomes" id="UP000315295">
    <property type="component" value="Unassembled WGS sequence"/>
</dbReference>
<evidence type="ECO:0000256" key="1">
    <source>
        <dbReference type="ARBA" id="ARBA00004584"/>
    </source>
</evidence>
<name>A0A540LXH2_MALBA</name>
<accession>A0A540LXH2</accession>
<dbReference type="PANTHER" id="PTHR45660:SF46">
    <property type="entry name" value="HISTONE-LYSINE N-METHYLTRANSFERASE, H3 LYSINE-9 SPECIFIC SUVH6"/>
    <property type="match status" value="1"/>
</dbReference>
<dbReference type="EMBL" id="VIEB01000428">
    <property type="protein sequence ID" value="TQD91205.1"/>
    <property type="molecule type" value="Genomic_DNA"/>
</dbReference>
<comment type="subcellular location">
    <subcellularLocation>
        <location evidence="1">Chromosome</location>
        <location evidence="1">Centromere</location>
    </subcellularLocation>
    <subcellularLocation>
        <location evidence="9">Nucleus</location>
    </subcellularLocation>
</comment>
<dbReference type="GO" id="GO:0042054">
    <property type="term" value="F:histone methyltransferase activity"/>
    <property type="evidence" value="ECO:0007669"/>
    <property type="project" value="InterPro"/>
</dbReference>
<keyword evidence="7 9" id="KW-0539">Nucleus</keyword>
<dbReference type="PROSITE" id="PS51015">
    <property type="entry name" value="YDG"/>
    <property type="match status" value="1"/>
</dbReference>
<dbReference type="InterPro" id="IPR036987">
    <property type="entry name" value="SRA-YDG_sf"/>
</dbReference>
<comment type="caution">
    <text evidence="15">The sequence shown here is derived from an EMBL/GenBank/DDBJ whole genome shotgun (WGS) entry which is preliminary data.</text>
</comment>
<evidence type="ECO:0008006" key="17">
    <source>
        <dbReference type="Google" id="ProtNLM"/>
    </source>
</evidence>
<evidence type="ECO:0000256" key="4">
    <source>
        <dbReference type="ARBA" id="ARBA00022679"/>
    </source>
</evidence>
<dbReference type="PROSITE" id="PS50867">
    <property type="entry name" value="PRE_SET"/>
    <property type="match status" value="1"/>
</dbReference>
<evidence type="ECO:0000259" key="12">
    <source>
        <dbReference type="PROSITE" id="PS50867"/>
    </source>
</evidence>
<dbReference type="SMART" id="SM00466">
    <property type="entry name" value="SRA"/>
    <property type="match status" value="1"/>
</dbReference>
<evidence type="ECO:0000256" key="8">
    <source>
        <dbReference type="ARBA" id="ARBA00023328"/>
    </source>
</evidence>
<evidence type="ECO:0000259" key="11">
    <source>
        <dbReference type="PROSITE" id="PS50280"/>
    </source>
</evidence>
<keyword evidence="6" id="KW-0156">Chromatin regulator</keyword>
<feature type="region of interest" description="Disordered" evidence="10">
    <location>
        <begin position="575"/>
        <end position="600"/>
    </location>
</feature>
<evidence type="ECO:0000256" key="5">
    <source>
        <dbReference type="ARBA" id="ARBA00022691"/>
    </source>
</evidence>
<dbReference type="Pfam" id="PF00856">
    <property type="entry name" value="SET"/>
    <property type="match status" value="1"/>
</dbReference>
<proteinExistence type="predicted"/>
<evidence type="ECO:0000259" key="13">
    <source>
        <dbReference type="PROSITE" id="PS50868"/>
    </source>
</evidence>
<dbReference type="PROSITE" id="PS50868">
    <property type="entry name" value="POST_SET"/>
    <property type="match status" value="1"/>
</dbReference>
<dbReference type="SUPFAM" id="SSF88697">
    <property type="entry name" value="PUA domain-like"/>
    <property type="match status" value="1"/>
</dbReference>
<dbReference type="GO" id="GO:0032259">
    <property type="term" value="P:methylation"/>
    <property type="evidence" value="ECO:0007669"/>
    <property type="project" value="UniProtKB-KW"/>
</dbReference>
<keyword evidence="8" id="KW-0137">Centromere</keyword>
<feature type="domain" description="Post-SET" evidence="13">
    <location>
        <begin position="1270"/>
        <end position="1286"/>
    </location>
</feature>
<dbReference type="GO" id="GO:0003690">
    <property type="term" value="F:double-stranded DNA binding"/>
    <property type="evidence" value="ECO:0007669"/>
    <property type="project" value="TreeGrafter"/>
</dbReference>
<dbReference type="STRING" id="106549.A0A540LXH2"/>
<evidence type="ECO:0000256" key="9">
    <source>
        <dbReference type="PROSITE-ProRule" id="PRU00358"/>
    </source>
</evidence>
<dbReference type="Pfam" id="PF05033">
    <property type="entry name" value="Pre-SET"/>
    <property type="match status" value="1"/>
</dbReference>
<evidence type="ECO:0000256" key="2">
    <source>
        <dbReference type="ARBA" id="ARBA00022454"/>
    </source>
</evidence>
<feature type="region of interest" description="Disordered" evidence="10">
    <location>
        <begin position="392"/>
        <end position="411"/>
    </location>
</feature>
<organism evidence="15 16">
    <name type="scientific">Malus baccata</name>
    <name type="common">Siberian crab apple</name>
    <name type="synonym">Pyrus baccata</name>
    <dbReference type="NCBI Taxonomy" id="106549"/>
    <lineage>
        <taxon>Eukaryota</taxon>
        <taxon>Viridiplantae</taxon>
        <taxon>Streptophyta</taxon>
        <taxon>Embryophyta</taxon>
        <taxon>Tracheophyta</taxon>
        <taxon>Spermatophyta</taxon>
        <taxon>Magnoliopsida</taxon>
        <taxon>eudicotyledons</taxon>
        <taxon>Gunneridae</taxon>
        <taxon>Pentapetalae</taxon>
        <taxon>rosids</taxon>
        <taxon>fabids</taxon>
        <taxon>Rosales</taxon>
        <taxon>Rosaceae</taxon>
        <taxon>Amygdaloideae</taxon>
        <taxon>Maleae</taxon>
        <taxon>Malus</taxon>
    </lineage>
</organism>
<feature type="domain" description="Pre-SET" evidence="12">
    <location>
        <begin position="1050"/>
        <end position="1110"/>
    </location>
</feature>
<dbReference type="InterPro" id="IPR025794">
    <property type="entry name" value="H3-K9-MeTrfase_plant"/>
</dbReference>
<feature type="compositionally biased region" description="Basic and acidic residues" evidence="10">
    <location>
        <begin position="575"/>
        <end position="585"/>
    </location>
</feature>
<gene>
    <name evidence="15" type="ORF">C1H46_023219</name>
</gene>
<evidence type="ECO:0000256" key="10">
    <source>
        <dbReference type="SAM" id="MobiDB-lite"/>
    </source>
</evidence>
<dbReference type="InterPro" id="IPR015947">
    <property type="entry name" value="PUA-like_sf"/>
</dbReference>
<dbReference type="SUPFAM" id="SSF82199">
    <property type="entry name" value="SET domain"/>
    <property type="match status" value="1"/>
</dbReference>
<evidence type="ECO:0000256" key="7">
    <source>
        <dbReference type="ARBA" id="ARBA00023242"/>
    </source>
</evidence>